<dbReference type="Proteomes" id="UP000199208">
    <property type="component" value="Unassembled WGS sequence"/>
</dbReference>
<dbReference type="RefSeq" id="WP_092589039.1">
    <property type="nucleotide sequence ID" value="NZ_FMWL01000001.1"/>
</dbReference>
<dbReference type="OrthoDB" id="45689at2"/>
<keyword evidence="2" id="KW-1185">Reference proteome</keyword>
<dbReference type="STRING" id="1120920.SAMN03080599_00224"/>
<protein>
    <submittedName>
        <fullName evidence="1">C_GCAxxG_C_C family probable redox protein</fullName>
    </submittedName>
</protein>
<dbReference type="NCBIfam" id="TIGR01909">
    <property type="entry name" value="C_GCAxxG_C_C"/>
    <property type="match status" value="1"/>
</dbReference>
<name>A0A1G5RQY1_9FIRM</name>
<dbReference type="AlphaFoldDB" id="A0A1G5RQY1"/>
<proteinExistence type="predicted"/>
<evidence type="ECO:0000313" key="1">
    <source>
        <dbReference type="EMBL" id="SCZ76406.1"/>
    </source>
</evidence>
<sequence>MTYIEAVRHFRDKEKYDYSCSETMVAAADKAFELNLPPQVIRAMAPFGGGLQTEDVCGILTGGLAVIGMLYTKSVAHDSAQMTEVTRAFISAFKEKFATSQCVDLKAAYRNEETGCTDFIIRGAEVLAAVIEANPRA</sequence>
<accession>A0A1G5RQY1</accession>
<evidence type="ECO:0000313" key="2">
    <source>
        <dbReference type="Proteomes" id="UP000199208"/>
    </source>
</evidence>
<dbReference type="Pfam" id="PF09719">
    <property type="entry name" value="C_GCAxxG_C_C"/>
    <property type="match status" value="1"/>
</dbReference>
<gene>
    <name evidence="1" type="ORF">SAMN03080599_00224</name>
</gene>
<dbReference type="InterPro" id="IPR010181">
    <property type="entry name" value="CGCAxxGCC_motif"/>
</dbReference>
<reference evidence="1 2" key="1">
    <citation type="submission" date="2016-10" db="EMBL/GenBank/DDBJ databases">
        <authorList>
            <person name="de Groot N.N."/>
        </authorList>
    </citation>
    <scope>NUCLEOTIDE SEQUENCE [LARGE SCALE GENOMIC DNA]</scope>
    <source>
        <strain evidence="1 2">DSM 2784</strain>
    </source>
</reference>
<dbReference type="EMBL" id="FMWL01000001">
    <property type="protein sequence ID" value="SCZ76406.1"/>
    <property type="molecule type" value="Genomic_DNA"/>
</dbReference>
<organism evidence="1 2">
    <name type="scientific">Acidaminobacter hydrogenoformans DSM 2784</name>
    <dbReference type="NCBI Taxonomy" id="1120920"/>
    <lineage>
        <taxon>Bacteria</taxon>
        <taxon>Bacillati</taxon>
        <taxon>Bacillota</taxon>
        <taxon>Clostridia</taxon>
        <taxon>Peptostreptococcales</taxon>
        <taxon>Acidaminobacteraceae</taxon>
        <taxon>Acidaminobacter</taxon>
    </lineage>
</organism>